<organism evidence="1 2">
    <name type="scientific">Arctium lappa</name>
    <name type="common">Greater burdock</name>
    <name type="synonym">Lappa major</name>
    <dbReference type="NCBI Taxonomy" id="4217"/>
    <lineage>
        <taxon>Eukaryota</taxon>
        <taxon>Viridiplantae</taxon>
        <taxon>Streptophyta</taxon>
        <taxon>Embryophyta</taxon>
        <taxon>Tracheophyta</taxon>
        <taxon>Spermatophyta</taxon>
        <taxon>Magnoliopsida</taxon>
        <taxon>eudicotyledons</taxon>
        <taxon>Gunneridae</taxon>
        <taxon>Pentapetalae</taxon>
        <taxon>asterids</taxon>
        <taxon>campanulids</taxon>
        <taxon>Asterales</taxon>
        <taxon>Asteraceae</taxon>
        <taxon>Carduoideae</taxon>
        <taxon>Cardueae</taxon>
        <taxon>Arctiinae</taxon>
        <taxon>Arctium</taxon>
    </lineage>
</organism>
<comment type="caution">
    <text evidence="1">The sequence shown here is derived from an EMBL/GenBank/DDBJ whole genome shotgun (WGS) entry which is preliminary data.</text>
</comment>
<keyword evidence="2" id="KW-1185">Reference proteome</keyword>
<proteinExistence type="predicted"/>
<sequence>MFFDGLSPSSVAKSVALWSLFGLHFHDKPLDNIAFYFMNNKLKFGVETYLQIVVQLAENRSSNGVDFPLEKQSIFKGAMNVFLCEIGANRARILRTKSTRWFKTWAIKPFGPLVQVPWLRPANRIPNGPERQKRHHTRLFRDSPGPPQQPFFDDNVLPGTVVDSEFDFYLCSHWGVKRVLAASPPTITIKSTVIEFYDQRPHRSQNYKSRSRISSSTTDARPNPMFS</sequence>
<dbReference type="Proteomes" id="UP001055879">
    <property type="component" value="Linkage Group LG04"/>
</dbReference>
<evidence type="ECO:0000313" key="2">
    <source>
        <dbReference type="Proteomes" id="UP001055879"/>
    </source>
</evidence>
<reference evidence="2" key="1">
    <citation type="journal article" date="2022" name="Mol. Ecol. Resour.">
        <title>The genomes of chicory, endive, great burdock and yacon provide insights into Asteraceae palaeo-polyploidization history and plant inulin production.</title>
        <authorList>
            <person name="Fan W."/>
            <person name="Wang S."/>
            <person name="Wang H."/>
            <person name="Wang A."/>
            <person name="Jiang F."/>
            <person name="Liu H."/>
            <person name="Zhao H."/>
            <person name="Xu D."/>
            <person name="Zhang Y."/>
        </authorList>
    </citation>
    <scope>NUCLEOTIDE SEQUENCE [LARGE SCALE GENOMIC DNA]</scope>
    <source>
        <strain evidence="2">cv. Niubang</strain>
    </source>
</reference>
<name>A0ACB9CHQ6_ARCLA</name>
<gene>
    <name evidence="1" type="ORF">L6452_13127</name>
</gene>
<protein>
    <submittedName>
        <fullName evidence="1">Uncharacterized protein</fullName>
    </submittedName>
</protein>
<reference evidence="1 2" key="2">
    <citation type="journal article" date="2022" name="Mol. Ecol. Resour.">
        <title>The genomes of chicory, endive, great burdock and yacon provide insights into Asteraceae paleo-polyploidization history and plant inulin production.</title>
        <authorList>
            <person name="Fan W."/>
            <person name="Wang S."/>
            <person name="Wang H."/>
            <person name="Wang A."/>
            <person name="Jiang F."/>
            <person name="Liu H."/>
            <person name="Zhao H."/>
            <person name="Xu D."/>
            <person name="Zhang Y."/>
        </authorList>
    </citation>
    <scope>NUCLEOTIDE SEQUENCE [LARGE SCALE GENOMIC DNA]</scope>
    <source>
        <strain evidence="2">cv. Niubang</strain>
    </source>
</reference>
<dbReference type="EMBL" id="CM042050">
    <property type="protein sequence ID" value="KAI3733677.1"/>
    <property type="molecule type" value="Genomic_DNA"/>
</dbReference>
<accession>A0ACB9CHQ6</accession>
<evidence type="ECO:0000313" key="1">
    <source>
        <dbReference type="EMBL" id="KAI3733677.1"/>
    </source>
</evidence>